<evidence type="ECO:0000313" key="2">
    <source>
        <dbReference type="EMBL" id="BAA00247.1"/>
    </source>
</evidence>
<protein>
    <submittedName>
        <fullName evidence="2">Uncharacterized protein</fullName>
    </submittedName>
</protein>
<dbReference type="EMBL" id="D00341">
    <property type="protein sequence ID" value="BAA00247.1"/>
    <property type="molecule type" value="Genomic_RNA"/>
</dbReference>
<sequence length="25" mass="2868">MASSVRRFQSVSHTSERDTRSLKMA</sequence>
<organism evidence="2">
    <name type="scientific">Lucerne transient streak virus satellite RNA</name>
    <dbReference type="NCBI Taxonomy" id="193118"/>
    <lineage>
        <taxon>Viruses</taxon>
        <taxon>unclassified satellites</taxon>
        <taxon>RNA satellites</taxon>
        <taxon>Single stranded RNA satellites</taxon>
        <taxon>Circular single stranded RNA satellites</taxon>
    </lineage>
</organism>
<proteinExistence type="predicted"/>
<feature type="region of interest" description="Disordered" evidence="1">
    <location>
        <begin position="1"/>
        <end position="25"/>
    </location>
</feature>
<evidence type="ECO:0000256" key="1">
    <source>
        <dbReference type="SAM" id="MobiDB-lite"/>
    </source>
</evidence>
<accession>Q9YPJ4</accession>
<feature type="compositionally biased region" description="Basic and acidic residues" evidence="1">
    <location>
        <begin position="14"/>
        <end position="25"/>
    </location>
</feature>
<feature type="compositionally biased region" description="Polar residues" evidence="1">
    <location>
        <begin position="1"/>
        <end position="13"/>
    </location>
</feature>
<name>Q9YPJ4_9VIRU</name>
<reference evidence="2" key="1">
    <citation type="journal article" date="1988" name="J. Gen. Virol.">
        <title>Comparison of the Nucleotide Sequences of Viroid-like satellite RNA of the Canadian and Australasian strains of Lucerne Transient Streak Virus.</title>
        <authorList>
            <person name="Abouhaidar M.G."/>
            <person name="Paliwal Y.C."/>
        </authorList>
    </citation>
    <scope>NUCLEOTIDE SEQUENCE</scope>
</reference>